<feature type="region of interest" description="Disordered" evidence="1">
    <location>
        <begin position="270"/>
        <end position="289"/>
    </location>
</feature>
<feature type="compositionally biased region" description="Acidic residues" evidence="1">
    <location>
        <begin position="172"/>
        <end position="185"/>
    </location>
</feature>
<gene>
    <name evidence="2" type="ORF">PLOB_00005261</name>
</gene>
<proteinExistence type="predicted"/>
<sequence>MEQLKKLASRGVELDDEALEQLDLLELGSIHYPDLEDITQLTEAQTVNRVLTVDFAKNLTELLYYLSRAIFNSMVHYTITVDKVLREMLTQVTSIRDFCLKVGEEKETKVHVKALNWHIPQTRNAIGVALIQEIEQSVAIIDEKTMKQVMEEYSDRERKFLAEEKDPSYSPEAEEQEEEDEDEDVVVPSPEAAPTASKKKSQKFTGREKNVVAQYLSGSQEDIVPPPTEKAQSVSTSKRKPTLAGEDEPKEKGRKRSHHTKRMCPVCKKEDANSKRHLLTHARKGHKGG</sequence>
<dbReference type="Proteomes" id="UP001159405">
    <property type="component" value="Unassembled WGS sequence"/>
</dbReference>
<evidence type="ECO:0000313" key="3">
    <source>
        <dbReference type="Proteomes" id="UP001159405"/>
    </source>
</evidence>
<feature type="compositionally biased region" description="Basic residues" evidence="1">
    <location>
        <begin position="275"/>
        <end position="289"/>
    </location>
</feature>
<comment type="caution">
    <text evidence="2">The sequence shown here is derived from an EMBL/GenBank/DDBJ whole genome shotgun (WGS) entry which is preliminary data.</text>
</comment>
<feature type="region of interest" description="Disordered" evidence="1">
    <location>
        <begin position="161"/>
        <end position="265"/>
    </location>
</feature>
<name>A0ABN8QE12_9CNID</name>
<reference evidence="2 3" key="1">
    <citation type="submission" date="2022-05" db="EMBL/GenBank/DDBJ databases">
        <authorList>
            <consortium name="Genoscope - CEA"/>
            <person name="William W."/>
        </authorList>
    </citation>
    <scope>NUCLEOTIDE SEQUENCE [LARGE SCALE GENOMIC DNA]</scope>
</reference>
<accession>A0ABN8QE12</accession>
<keyword evidence="3" id="KW-1185">Reference proteome</keyword>
<evidence type="ECO:0000256" key="1">
    <source>
        <dbReference type="SAM" id="MobiDB-lite"/>
    </source>
</evidence>
<feature type="non-terminal residue" evidence="2">
    <location>
        <position position="289"/>
    </location>
</feature>
<protein>
    <submittedName>
        <fullName evidence="2">Uncharacterized protein</fullName>
    </submittedName>
</protein>
<organism evidence="2 3">
    <name type="scientific">Porites lobata</name>
    <dbReference type="NCBI Taxonomy" id="104759"/>
    <lineage>
        <taxon>Eukaryota</taxon>
        <taxon>Metazoa</taxon>
        <taxon>Cnidaria</taxon>
        <taxon>Anthozoa</taxon>
        <taxon>Hexacorallia</taxon>
        <taxon>Scleractinia</taxon>
        <taxon>Fungiina</taxon>
        <taxon>Poritidae</taxon>
        <taxon>Porites</taxon>
    </lineage>
</organism>
<dbReference type="EMBL" id="CALNXK010000123">
    <property type="protein sequence ID" value="CAH3162388.1"/>
    <property type="molecule type" value="Genomic_DNA"/>
</dbReference>
<evidence type="ECO:0000313" key="2">
    <source>
        <dbReference type="EMBL" id="CAH3162388.1"/>
    </source>
</evidence>
<feature type="compositionally biased region" description="Basic residues" evidence="1">
    <location>
        <begin position="252"/>
        <end position="262"/>
    </location>
</feature>